<comment type="similarity">
    <text evidence="2">Belongs to the methyl-accepting chemotaxis (MCP) protein family.</text>
</comment>
<feature type="domain" description="HAMP" evidence="6">
    <location>
        <begin position="349"/>
        <end position="401"/>
    </location>
</feature>
<feature type="domain" description="Methyl-accepting transducer" evidence="5">
    <location>
        <begin position="447"/>
        <end position="683"/>
    </location>
</feature>
<evidence type="ECO:0000259" key="5">
    <source>
        <dbReference type="PROSITE" id="PS50111"/>
    </source>
</evidence>
<dbReference type="SMART" id="SM00304">
    <property type="entry name" value="HAMP"/>
    <property type="match status" value="1"/>
</dbReference>
<dbReference type="InterPro" id="IPR004089">
    <property type="entry name" value="MCPsignal_dom"/>
</dbReference>
<proteinExistence type="inferred from homology"/>
<gene>
    <name evidence="7" type="primary">mcp4_1</name>
    <name evidence="7" type="ORF">UC8_15710</name>
</gene>
<dbReference type="AlphaFoldDB" id="A0A5B9QPY3"/>
<dbReference type="EMBL" id="CP042914">
    <property type="protein sequence ID" value="QEG39575.1"/>
    <property type="molecule type" value="Genomic_DNA"/>
</dbReference>
<evidence type="ECO:0000256" key="2">
    <source>
        <dbReference type="ARBA" id="ARBA00029447"/>
    </source>
</evidence>
<dbReference type="CDD" id="cd06225">
    <property type="entry name" value="HAMP"/>
    <property type="match status" value="1"/>
</dbReference>
<dbReference type="PANTHER" id="PTHR32089:SF112">
    <property type="entry name" value="LYSOZYME-LIKE PROTEIN-RELATED"/>
    <property type="match status" value="1"/>
</dbReference>
<dbReference type="Gene3D" id="6.10.340.10">
    <property type="match status" value="1"/>
</dbReference>
<dbReference type="SMART" id="SM00283">
    <property type="entry name" value="MA"/>
    <property type="match status" value="1"/>
</dbReference>
<dbReference type="PANTHER" id="PTHR32089">
    <property type="entry name" value="METHYL-ACCEPTING CHEMOTAXIS PROTEIN MCPB"/>
    <property type="match status" value="1"/>
</dbReference>
<organism evidence="7 8">
    <name type="scientific">Roseimaritima ulvae</name>
    <dbReference type="NCBI Taxonomy" id="980254"/>
    <lineage>
        <taxon>Bacteria</taxon>
        <taxon>Pseudomonadati</taxon>
        <taxon>Planctomycetota</taxon>
        <taxon>Planctomycetia</taxon>
        <taxon>Pirellulales</taxon>
        <taxon>Pirellulaceae</taxon>
        <taxon>Roseimaritima</taxon>
    </lineage>
</organism>
<dbReference type="PROSITE" id="PS50111">
    <property type="entry name" value="CHEMOTAXIS_TRANSDUC_2"/>
    <property type="match status" value="1"/>
</dbReference>
<dbReference type="CDD" id="cd18773">
    <property type="entry name" value="PDC1_HK_sensor"/>
    <property type="match status" value="1"/>
</dbReference>
<dbReference type="Pfam" id="PF00015">
    <property type="entry name" value="MCPsignal"/>
    <property type="match status" value="1"/>
</dbReference>
<dbReference type="Pfam" id="PF00672">
    <property type="entry name" value="HAMP"/>
    <property type="match status" value="1"/>
</dbReference>
<evidence type="ECO:0000256" key="1">
    <source>
        <dbReference type="ARBA" id="ARBA00023224"/>
    </source>
</evidence>
<keyword evidence="4" id="KW-0175">Coiled coil</keyword>
<dbReference type="GO" id="GO:0007165">
    <property type="term" value="P:signal transduction"/>
    <property type="evidence" value="ECO:0007669"/>
    <property type="project" value="UniProtKB-KW"/>
</dbReference>
<dbReference type="PROSITE" id="PS50885">
    <property type="entry name" value="HAMP"/>
    <property type="match status" value="1"/>
</dbReference>
<evidence type="ECO:0000256" key="4">
    <source>
        <dbReference type="SAM" id="Coils"/>
    </source>
</evidence>
<dbReference type="SUPFAM" id="SSF58104">
    <property type="entry name" value="Methyl-accepting chemotaxis protein (MCP) signaling domain"/>
    <property type="match status" value="1"/>
</dbReference>
<evidence type="ECO:0000259" key="6">
    <source>
        <dbReference type="PROSITE" id="PS50885"/>
    </source>
</evidence>
<accession>A0A5B9QPY3</accession>
<dbReference type="Gene3D" id="1.10.287.950">
    <property type="entry name" value="Methyl-accepting chemotaxis protein"/>
    <property type="match status" value="1"/>
</dbReference>
<keyword evidence="8" id="KW-1185">Reference proteome</keyword>
<evidence type="ECO:0000313" key="8">
    <source>
        <dbReference type="Proteomes" id="UP000325286"/>
    </source>
</evidence>
<dbReference type="InterPro" id="IPR003660">
    <property type="entry name" value="HAMP_dom"/>
</dbReference>
<evidence type="ECO:0000313" key="7">
    <source>
        <dbReference type="EMBL" id="QEG39575.1"/>
    </source>
</evidence>
<evidence type="ECO:0000256" key="3">
    <source>
        <dbReference type="PROSITE-ProRule" id="PRU00284"/>
    </source>
</evidence>
<dbReference type="GO" id="GO:0016020">
    <property type="term" value="C:membrane"/>
    <property type="evidence" value="ECO:0007669"/>
    <property type="project" value="InterPro"/>
</dbReference>
<keyword evidence="1 3" id="KW-0807">Transducer</keyword>
<dbReference type="Proteomes" id="UP000325286">
    <property type="component" value="Chromosome"/>
</dbReference>
<reference evidence="7 8" key="1">
    <citation type="submission" date="2019-08" db="EMBL/GenBank/DDBJ databases">
        <title>Deep-cultivation of Planctomycetes and their phenomic and genomic characterization uncovers novel biology.</title>
        <authorList>
            <person name="Wiegand S."/>
            <person name="Jogler M."/>
            <person name="Boedeker C."/>
            <person name="Pinto D."/>
            <person name="Vollmers J."/>
            <person name="Rivas-Marin E."/>
            <person name="Kohn T."/>
            <person name="Peeters S.H."/>
            <person name="Heuer A."/>
            <person name="Rast P."/>
            <person name="Oberbeckmann S."/>
            <person name="Bunk B."/>
            <person name="Jeske O."/>
            <person name="Meyerdierks A."/>
            <person name="Storesund J.E."/>
            <person name="Kallscheuer N."/>
            <person name="Luecker S."/>
            <person name="Lage O.M."/>
            <person name="Pohl T."/>
            <person name="Merkel B.J."/>
            <person name="Hornburger P."/>
            <person name="Mueller R.-W."/>
            <person name="Bruemmer F."/>
            <person name="Labrenz M."/>
            <person name="Spormann A.M."/>
            <person name="Op den Camp H."/>
            <person name="Overmann J."/>
            <person name="Amann R."/>
            <person name="Jetten M.S.M."/>
            <person name="Mascher T."/>
            <person name="Medema M.H."/>
            <person name="Devos D.P."/>
            <person name="Kaster A.-K."/>
            <person name="Ovreas L."/>
            <person name="Rohde M."/>
            <person name="Galperin M.Y."/>
            <person name="Jogler C."/>
        </authorList>
    </citation>
    <scope>NUCLEOTIDE SEQUENCE [LARGE SCALE GENOMIC DNA]</scope>
    <source>
        <strain evidence="7 8">UC8</strain>
    </source>
</reference>
<feature type="coiled-coil region" evidence="4">
    <location>
        <begin position="393"/>
        <end position="427"/>
    </location>
</feature>
<protein>
    <submittedName>
        <fullName evidence="7">Methyl-accepting chemotaxis protein 4</fullName>
    </submittedName>
</protein>
<name>A0A5B9QPY3_9BACT</name>
<dbReference type="RefSeq" id="WP_168215699.1">
    <property type="nucleotide sequence ID" value="NZ_CP042914.1"/>
</dbReference>
<dbReference type="KEGG" id="rul:UC8_15710"/>
<sequence length="716" mass="77940">MRIVYKLLLATVLPSALIWLVGIYATSVSQRSLRNAIEATSARRAREVMDEIDWIIQTRTTNWQAYLRSELVRQTLRDSNQQILQLGDPAAIIETRDQQWQATPEGSETEWMRELTSNALARDLQTRLVELDQRAGYPVFGEVFLTNRFGGNVAQTSRTSDYRQDDERWWQLAVQEGVYIGDVDFDDSAGLYSIDICLRVAEDDGSLLGVVKAVMNIREVLDIIDDADNGQQPDSQLLLFNRQHEIIRKTNVESAPLTDGNAYFADVKFAAGANEATVNLRDPDSGEELLGAFAVSRGHGEYSGMGWVLLDARKDSDVFAPVNQLRNRIIFISLLATITVGLVGWFLARSITRPIGEVLDGTERIGKGDLDYRISVRSGDEIGKLAGAFNDMAGNLQEMVEHLKLKEDELKEQNETLQAQSQTLATQDEMLVAQAERSKLFEAIRDAVRRLNDASDDILATTTAQARGSLDQASAVSQTASTVHEVAQIADQTASRANQLVGDARQAQAAAETGREAMAKSIDAIRSVQSQVESTAQTIVLLAERAAAIGEITATVNDIAEQTNVLALNAAVEASRAGEHGQGFAVVASEVKMLAGQSKEATAQVRKILSQILDATHDAVKSSEKGTQLVQTAEKVSAETGDLVNRLLATISSSAHTATQISGSASQQATGTLQWREAMQSIESVAADNVEALKHIEQSAADLSRLSSELAKLTAE</sequence>